<evidence type="ECO:0000313" key="3">
    <source>
        <dbReference type="Proteomes" id="UP001255185"/>
    </source>
</evidence>
<evidence type="ECO:0000259" key="1">
    <source>
        <dbReference type="Pfam" id="PF08818"/>
    </source>
</evidence>
<dbReference type="SUPFAM" id="SSF159888">
    <property type="entry name" value="YdhG-like"/>
    <property type="match status" value="1"/>
</dbReference>
<dbReference type="Gene3D" id="3.90.1150.200">
    <property type="match status" value="1"/>
</dbReference>
<dbReference type="Proteomes" id="UP001255185">
    <property type="component" value="Unassembled WGS sequence"/>
</dbReference>
<sequence length="115" mass="13485">MKLAELYILNQPEPYKSILLHLQAVVEHTIPELQLLYKWKIPFYYLNGKPFCYFNASHKKQFVDVAFMKGFHLEIHQDVLVGEGRSLVKSLRYVSLETIDNEVLVDVLIASRDLY</sequence>
<keyword evidence="3" id="KW-1185">Reference proteome</keyword>
<name>A0ABU1TML8_9FLAO</name>
<protein>
    <recommendedName>
        <fullName evidence="1">YdhG-like domain-containing protein</fullName>
    </recommendedName>
</protein>
<proteinExistence type="predicted"/>
<dbReference type="EMBL" id="JAVDVI010000004">
    <property type="protein sequence ID" value="MDR6967210.1"/>
    <property type="molecule type" value="Genomic_DNA"/>
</dbReference>
<feature type="domain" description="YdhG-like" evidence="1">
    <location>
        <begin position="16"/>
        <end position="108"/>
    </location>
</feature>
<dbReference type="Pfam" id="PF08818">
    <property type="entry name" value="DUF1801"/>
    <property type="match status" value="1"/>
</dbReference>
<comment type="caution">
    <text evidence="2">The sequence shown here is derived from an EMBL/GenBank/DDBJ whole genome shotgun (WGS) entry which is preliminary data.</text>
</comment>
<organism evidence="2 3">
    <name type="scientific">Flavobacterium arsenatis</name>
    <dbReference type="NCBI Taxonomy" id="1484332"/>
    <lineage>
        <taxon>Bacteria</taxon>
        <taxon>Pseudomonadati</taxon>
        <taxon>Bacteroidota</taxon>
        <taxon>Flavobacteriia</taxon>
        <taxon>Flavobacteriales</taxon>
        <taxon>Flavobacteriaceae</taxon>
        <taxon>Flavobacterium</taxon>
    </lineage>
</organism>
<accession>A0ABU1TML8</accession>
<reference evidence="2 3" key="1">
    <citation type="submission" date="2023-07" db="EMBL/GenBank/DDBJ databases">
        <title>Sorghum-associated microbial communities from plants grown in Nebraska, USA.</title>
        <authorList>
            <person name="Schachtman D."/>
        </authorList>
    </citation>
    <scope>NUCLEOTIDE SEQUENCE [LARGE SCALE GENOMIC DNA]</scope>
    <source>
        <strain evidence="2 3">3773</strain>
    </source>
</reference>
<gene>
    <name evidence="2" type="ORF">J2X31_001217</name>
</gene>
<dbReference type="InterPro" id="IPR014922">
    <property type="entry name" value="YdhG-like"/>
</dbReference>
<dbReference type="RefSeq" id="WP_310025227.1">
    <property type="nucleotide sequence ID" value="NZ_JAVDVI010000004.1"/>
</dbReference>
<evidence type="ECO:0000313" key="2">
    <source>
        <dbReference type="EMBL" id="MDR6967210.1"/>
    </source>
</evidence>